<reference evidence="1 2" key="1">
    <citation type="submission" date="2020-12" db="EMBL/GenBank/DDBJ databases">
        <title>WGS of Thermoactinomyces spp.</title>
        <authorList>
            <person name="Cheng K."/>
        </authorList>
    </citation>
    <scope>NUCLEOTIDE SEQUENCE [LARGE SCALE GENOMIC DNA]</scope>
    <source>
        <strain evidence="2">CICC 10671\DSM 43846</strain>
    </source>
</reference>
<dbReference type="AlphaFoldDB" id="A0A8I1A9J4"/>
<keyword evidence="2" id="KW-1185">Reference proteome</keyword>
<comment type="caution">
    <text evidence="1">The sequence shown here is derived from an EMBL/GenBank/DDBJ whole genome shotgun (WGS) entry which is preliminary data.</text>
</comment>
<name>A0A8I1A9J4_THEIN</name>
<accession>A0A8I1A9J4</accession>
<evidence type="ECO:0000313" key="1">
    <source>
        <dbReference type="EMBL" id="MBH8595176.1"/>
    </source>
</evidence>
<protein>
    <submittedName>
        <fullName evidence="1">Uncharacterized protein</fullName>
    </submittedName>
</protein>
<sequence length="130" mass="14980">MRSRYIPQVTEAAIPEDGGWTELRADGTDTLVLSIPEWAGDVKQSEEADEYVWMYDRGNDAYLFCFRLKGKREYAVAFPREHAGILLKDKRAYAPFHLLITSQPLSDSDSLDPCFLFRNIKLKRHPQAGW</sequence>
<evidence type="ECO:0000313" key="2">
    <source>
        <dbReference type="Proteomes" id="UP000633619"/>
    </source>
</evidence>
<dbReference type="RefSeq" id="WP_062843267.1">
    <property type="nucleotide sequence ID" value="NZ_JACEIR010000002.1"/>
</dbReference>
<gene>
    <name evidence="1" type="ORF">I8U20_07515</name>
</gene>
<dbReference type="EMBL" id="JAECVW010000003">
    <property type="protein sequence ID" value="MBH8595176.1"/>
    <property type="molecule type" value="Genomic_DNA"/>
</dbReference>
<dbReference type="Proteomes" id="UP000633619">
    <property type="component" value="Unassembled WGS sequence"/>
</dbReference>
<proteinExistence type="predicted"/>
<organism evidence="1 2">
    <name type="scientific">Thermoactinomyces intermedius</name>
    <dbReference type="NCBI Taxonomy" id="2024"/>
    <lineage>
        <taxon>Bacteria</taxon>
        <taxon>Bacillati</taxon>
        <taxon>Bacillota</taxon>
        <taxon>Bacilli</taxon>
        <taxon>Bacillales</taxon>
        <taxon>Thermoactinomycetaceae</taxon>
        <taxon>Thermoactinomyces</taxon>
    </lineage>
</organism>